<evidence type="ECO:0000313" key="1">
    <source>
        <dbReference type="EMBL" id="ANT44716.1"/>
    </source>
</evidence>
<sequence>MGTVYMINNLELICKHFFDNTDLDVVNHNLTHHATLEGTEHIYVANIVYNGMVIMVDVDIVDIADNCVSIKDCNDYLNIACKNAIFKYQLSTYELTEEEIEDETIY</sequence>
<proteinExistence type="predicted"/>
<organism evidence="1 2">
    <name type="scientific">Staphylococcus phage vB_SscM-1</name>
    <dbReference type="NCBI Taxonomy" id="1868844"/>
    <lineage>
        <taxon>Viruses</taxon>
        <taxon>Duplodnaviria</taxon>
        <taxon>Heunggongvirae</taxon>
        <taxon>Uroviricota</taxon>
        <taxon>Caudoviricetes</taxon>
        <taxon>Herelleviridae</taxon>
        <taxon>Twortvirinae</taxon>
        <taxon>Sciuriunavirus</taxon>
        <taxon>Sciuriunavirus SscM1</taxon>
    </lineage>
</organism>
<reference evidence="2" key="1">
    <citation type="submission" date="2016-04" db="EMBL/GenBank/DDBJ databases">
        <authorList>
            <person name="Gasior T."/>
        </authorList>
    </citation>
    <scope>NUCLEOTIDE SEQUENCE [LARGE SCALE GENOMIC DNA]</scope>
</reference>
<name>A0A1X9I9M2_9CAUD</name>
<gene>
    <name evidence="1" type="ORF">vB_SscM-1_053</name>
</gene>
<protein>
    <submittedName>
        <fullName evidence="1">Uncharacterized protein</fullName>
    </submittedName>
</protein>
<keyword evidence="2" id="KW-1185">Reference proteome</keyword>
<accession>A0A1X9I9M2</accession>
<dbReference type="Proteomes" id="UP000224459">
    <property type="component" value="Segment"/>
</dbReference>
<dbReference type="EMBL" id="KX171212">
    <property type="protein sequence ID" value="ANT44716.1"/>
    <property type="molecule type" value="Genomic_DNA"/>
</dbReference>
<evidence type="ECO:0000313" key="2">
    <source>
        <dbReference type="Proteomes" id="UP000224459"/>
    </source>
</evidence>